<accession>A0A376H029</accession>
<gene>
    <name evidence="2" type="ORF">NCTC12360_00162</name>
</gene>
<name>A0A376H029_ENTGA</name>
<dbReference type="EMBL" id="UFYW01000001">
    <property type="protein sequence ID" value="STD81748.1"/>
    <property type="molecule type" value="Genomic_DNA"/>
</dbReference>
<keyword evidence="1" id="KW-1133">Transmembrane helix</keyword>
<protein>
    <submittedName>
        <fullName evidence="2">Uncharacterized protein</fullName>
    </submittedName>
</protein>
<evidence type="ECO:0000313" key="3">
    <source>
        <dbReference type="Proteomes" id="UP000254807"/>
    </source>
</evidence>
<reference evidence="2 3" key="1">
    <citation type="submission" date="2018-06" db="EMBL/GenBank/DDBJ databases">
        <authorList>
            <consortium name="Pathogen Informatics"/>
            <person name="Doyle S."/>
        </authorList>
    </citation>
    <scope>NUCLEOTIDE SEQUENCE [LARGE SCALE GENOMIC DNA]</scope>
    <source>
        <strain evidence="2 3">NCTC12360</strain>
    </source>
</reference>
<keyword evidence="1" id="KW-0812">Transmembrane</keyword>
<dbReference type="AlphaFoldDB" id="A0A376H029"/>
<feature type="transmembrane region" description="Helical" evidence="1">
    <location>
        <begin position="6"/>
        <end position="39"/>
    </location>
</feature>
<organism evidence="2 3">
    <name type="scientific">Enterococcus gallinarum</name>
    <dbReference type="NCBI Taxonomy" id="1353"/>
    <lineage>
        <taxon>Bacteria</taxon>
        <taxon>Bacillati</taxon>
        <taxon>Bacillota</taxon>
        <taxon>Bacilli</taxon>
        <taxon>Lactobacillales</taxon>
        <taxon>Enterococcaceae</taxon>
        <taxon>Enterococcus</taxon>
    </lineage>
</organism>
<keyword evidence="3" id="KW-1185">Reference proteome</keyword>
<dbReference type="RefSeq" id="WP_156424228.1">
    <property type="nucleotide sequence ID" value="NZ_JARPZP010000001.1"/>
</dbReference>
<dbReference type="Proteomes" id="UP000254807">
    <property type="component" value="Unassembled WGS sequence"/>
</dbReference>
<sequence length="47" mass="5666">MSQVVYGIMLFCICLFFWGMYRLLGCCMHWMVAQICALLEQRPKRFK</sequence>
<evidence type="ECO:0000313" key="2">
    <source>
        <dbReference type="EMBL" id="STD81748.1"/>
    </source>
</evidence>
<evidence type="ECO:0000256" key="1">
    <source>
        <dbReference type="SAM" id="Phobius"/>
    </source>
</evidence>
<proteinExistence type="predicted"/>
<keyword evidence="1" id="KW-0472">Membrane</keyword>